<dbReference type="Pfam" id="PF12875">
    <property type="entry name" value="DUF3826"/>
    <property type="match status" value="1"/>
</dbReference>
<name>A0A3D2SG11_9BACE</name>
<sequence length="131" mass="14873">MKVIHLFFCFLFVAVASAQAIDLDKQNRDPKYVESIVGRSQKIVDKLGIADKTVQQEVCNIIANRYFELNDIYEKRDAKVKQIKESGITGTAKQEALSAAEFEKDAALYRSHFAFPANLSLFLNEKQIEQV</sequence>
<dbReference type="EMBL" id="DPVG01000126">
    <property type="protein sequence ID" value="HCK23836.1"/>
    <property type="molecule type" value="Genomic_DNA"/>
</dbReference>
<keyword evidence="1" id="KW-0732">Signal</keyword>
<organism evidence="2 3">
    <name type="scientific">Bacteroides graminisolvens</name>
    <dbReference type="NCBI Taxonomy" id="477666"/>
    <lineage>
        <taxon>Bacteria</taxon>
        <taxon>Pseudomonadati</taxon>
        <taxon>Bacteroidota</taxon>
        <taxon>Bacteroidia</taxon>
        <taxon>Bacteroidales</taxon>
        <taxon>Bacteroidaceae</taxon>
        <taxon>Bacteroides</taxon>
    </lineage>
</organism>
<feature type="non-terminal residue" evidence="2">
    <location>
        <position position="131"/>
    </location>
</feature>
<evidence type="ECO:0000313" key="3">
    <source>
        <dbReference type="Proteomes" id="UP000263098"/>
    </source>
</evidence>
<evidence type="ECO:0000313" key="2">
    <source>
        <dbReference type="EMBL" id="HCK23836.1"/>
    </source>
</evidence>
<dbReference type="InterPro" id="IPR024284">
    <property type="entry name" value="DUF3826"/>
</dbReference>
<protein>
    <recommendedName>
        <fullName evidence="4">Peptidylprolyl isomerase</fullName>
    </recommendedName>
</protein>
<comment type="caution">
    <text evidence="2">The sequence shown here is derived from an EMBL/GenBank/DDBJ whole genome shotgun (WGS) entry which is preliminary data.</text>
</comment>
<feature type="signal peptide" evidence="1">
    <location>
        <begin position="1"/>
        <end position="20"/>
    </location>
</feature>
<evidence type="ECO:0000256" key="1">
    <source>
        <dbReference type="SAM" id="SignalP"/>
    </source>
</evidence>
<dbReference type="Proteomes" id="UP000263098">
    <property type="component" value="Unassembled WGS sequence"/>
</dbReference>
<evidence type="ECO:0008006" key="4">
    <source>
        <dbReference type="Google" id="ProtNLM"/>
    </source>
</evidence>
<proteinExistence type="predicted"/>
<dbReference type="AlphaFoldDB" id="A0A3D2SG11"/>
<reference evidence="2 3" key="1">
    <citation type="journal article" date="2018" name="Nat. Biotechnol.">
        <title>A standardized bacterial taxonomy based on genome phylogeny substantially revises the tree of life.</title>
        <authorList>
            <person name="Parks D.H."/>
            <person name="Chuvochina M."/>
            <person name="Waite D.W."/>
            <person name="Rinke C."/>
            <person name="Skarshewski A."/>
            <person name="Chaumeil P.A."/>
            <person name="Hugenholtz P."/>
        </authorList>
    </citation>
    <scope>NUCLEOTIDE SEQUENCE [LARGE SCALE GENOMIC DNA]</scope>
    <source>
        <strain evidence="2">UBA9667</strain>
    </source>
</reference>
<gene>
    <name evidence="2" type="ORF">DHW31_03480</name>
</gene>
<feature type="chain" id="PRO_5017777820" description="Peptidylprolyl isomerase" evidence="1">
    <location>
        <begin position="21"/>
        <end position="131"/>
    </location>
</feature>
<accession>A0A3D2SG11</accession>